<evidence type="ECO:0000313" key="2">
    <source>
        <dbReference type="EMBL" id="KJJ84680.1"/>
    </source>
</evidence>
<sequence>MFSSRDYFSSRINNETCSVKNKLVLASYKIRVNNNRVSFSGPVSR</sequence>
<name>A0A0F0CTD3_9BACT</name>
<dbReference type="EMBL" id="JYNY01000295">
    <property type="protein sequence ID" value="KJJ84680.1"/>
    <property type="molecule type" value="Genomic_DNA"/>
</dbReference>
<organism evidence="2 3">
    <name type="scientific">Candidatus Omnitrophus magneticus</name>
    <dbReference type="NCBI Taxonomy" id="1609969"/>
    <lineage>
        <taxon>Bacteria</taxon>
        <taxon>Pseudomonadati</taxon>
        <taxon>Candidatus Omnitrophota</taxon>
        <taxon>Candidatus Omnitrophus</taxon>
    </lineage>
</organism>
<comment type="caution">
    <text evidence="2">The sequence shown here is derived from an EMBL/GenBank/DDBJ whole genome shotgun (WGS) entry which is preliminary data.</text>
</comment>
<dbReference type="AlphaFoldDB" id="A0A0F0CTD3"/>
<protein>
    <submittedName>
        <fullName evidence="2">Uncharacterized protein</fullName>
    </submittedName>
</protein>
<evidence type="ECO:0000313" key="3">
    <source>
        <dbReference type="Proteomes" id="UP000033428"/>
    </source>
</evidence>
<reference evidence="2 3" key="1">
    <citation type="submission" date="2015-02" db="EMBL/GenBank/DDBJ databases">
        <title>Single-cell genomics of uncultivated deep-branching MTB reveals a conserved set of magnetosome genes.</title>
        <authorList>
            <person name="Kolinko S."/>
            <person name="Richter M."/>
            <person name="Glockner F.O."/>
            <person name="Brachmann A."/>
            <person name="Schuler D."/>
        </authorList>
    </citation>
    <scope>NUCLEOTIDE SEQUENCE [LARGE SCALE GENOMIC DNA]</scope>
    <source>
        <strain evidence="2">SKK-01</strain>
    </source>
</reference>
<dbReference type="EMBL" id="JYNY01000509">
    <property type="protein sequence ID" value="KJJ83666.1"/>
    <property type="molecule type" value="Genomic_DNA"/>
</dbReference>
<gene>
    <name evidence="2" type="ORF">OMAG_001452</name>
    <name evidence="1" type="ORF">OMAG_002464</name>
</gene>
<accession>A0A0F0CTD3</accession>
<dbReference type="Proteomes" id="UP000033428">
    <property type="component" value="Unassembled WGS sequence"/>
</dbReference>
<evidence type="ECO:0000313" key="1">
    <source>
        <dbReference type="EMBL" id="KJJ83666.1"/>
    </source>
</evidence>
<keyword evidence="3" id="KW-1185">Reference proteome</keyword>
<proteinExistence type="predicted"/>